<feature type="transmembrane region" description="Helical" evidence="4">
    <location>
        <begin position="178"/>
        <end position="199"/>
    </location>
</feature>
<gene>
    <name evidence="6" type="ORF">FJW00_07895</name>
</gene>
<accession>A0ABY2ZDH3</accession>
<dbReference type="InterPro" id="IPR018060">
    <property type="entry name" value="HTH_AraC"/>
</dbReference>
<dbReference type="Proteomes" id="UP000316142">
    <property type="component" value="Unassembled WGS sequence"/>
</dbReference>
<evidence type="ECO:0000313" key="6">
    <source>
        <dbReference type="EMBL" id="TPV28866.1"/>
    </source>
</evidence>
<keyword evidence="3" id="KW-0804">Transcription</keyword>
<keyword evidence="1" id="KW-0805">Transcription regulation</keyword>
<keyword evidence="4" id="KW-1133">Transmembrane helix</keyword>
<dbReference type="Pfam" id="PF12833">
    <property type="entry name" value="HTH_18"/>
    <property type="match status" value="1"/>
</dbReference>
<feature type="transmembrane region" description="Helical" evidence="4">
    <location>
        <begin position="55"/>
        <end position="74"/>
    </location>
</feature>
<dbReference type="Gene3D" id="1.10.10.60">
    <property type="entry name" value="Homeodomain-like"/>
    <property type="match status" value="1"/>
</dbReference>
<feature type="transmembrane region" description="Helical" evidence="4">
    <location>
        <begin position="146"/>
        <end position="166"/>
    </location>
</feature>
<feature type="transmembrane region" description="Helical" evidence="4">
    <location>
        <begin position="31"/>
        <end position="49"/>
    </location>
</feature>
<feature type="transmembrane region" description="Helical" evidence="4">
    <location>
        <begin position="86"/>
        <end position="104"/>
    </location>
</feature>
<dbReference type="InterPro" id="IPR009057">
    <property type="entry name" value="Homeodomain-like_sf"/>
</dbReference>
<organism evidence="6 7">
    <name type="scientific">Pantoea anthophila</name>
    <dbReference type="NCBI Taxonomy" id="470931"/>
    <lineage>
        <taxon>Bacteria</taxon>
        <taxon>Pseudomonadati</taxon>
        <taxon>Pseudomonadota</taxon>
        <taxon>Gammaproteobacteria</taxon>
        <taxon>Enterobacterales</taxon>
        <taxon>Erwiniaceae</taxon>
        <taxon>Pantoea</taxon>
    </lineage>
</organism>
<dbReference type="SUPFAM" id="SSF46689">
    <property type="entry name" value="Homeodomain-like"/>
    <property type="match status" value="1"/>
</dbReference>
<dbReference type="PROSITE" id="PS01124">
    <property type="entry name" value="HTH_ARAC_FAMILY_2"/>
    <property type="match status" value="1"/>
</dbReference>
<name>A0ABY2ZDH3_9GAMM</name>
<evidence type="ECO:0000256" key="3">
    <source>
        <dbReference type="ARBA" id="ARBA00023163"/>
    </source>
</evidence>
<keyword evidence="4" id="KW-0472">Membrane</keyword>
<evidence type="ECO:0000313" key="7">
    <source>
        <dbReference type="Proteomes" id="UP000316142"/>
    </source>
</evidence>
<keyword evidence="2" id="KW-0238">DNA-binding</keyword>
<feature type="domain" description="HTH araC/xylS-type" evidence="5">
    <location>
        <begin position="226"/>
        <end position="331"/>
    </location>
</feature>
<keyword evidence="4" id="KW-0812">Transmembrane</keyword>
<keyword evidence="7" id="KW-1185">Reference proteome</keyword>
<feature type="transmembrane region" description="Helical" evidence="4">
    <location>
        <begin position="6"/>
        <end position="24"/>
    </location>
</feature>
<protein>
    <submittedName>
        <fullName evidence="6">Helix-turn-helix transcriptional regulator</fullName>
    </submittedName>
</protein>
<dbReference type="PANTHER" id="PTHR43280">
    <property type="entry name" value="ARAC-FAMILY TRANSCRIPTIONAL REGULATOR"/>
    <property type="match status" value="1"/>
</dbReference>
<evidence type="ECO:0000256" key="4">
    <source>
        <dbReference type="SAM" id="Phobius"/>
    </source>
</evidence>
<evidence type="ECO:0000256" key="1">
    <source>
        <dbReference type="ARBA" id="ARBA00023015"/>
    </source>
</evidence>
<proteinExistence type="predicted"/>
<dbReference type="EMBL" id="VHIZ01000037">
    <property type="protein sequence ID" value="TPV28866.1"/>
    <property type="molecule type" value="Genomic_DNA"/>
</dbReference>
<dbReference type="SMART" id="SM00342">
    <property type="entry name" value="HTH_ARAC"/>
    <property type="match status" value="1"/>
</dbReference>
<dbReference type="RefSeq" id="WP_140923440.1">
    <property type="nucleotide sequence ID" value="NZ_CP122311.1"/>
</dbReference>
<feature type="transmembrane region" description="Helical" evidence="4">
    <location>
        <begin position="110"/>
        <end position="126"/>
    </location>
</feature>
<evidence type="ECO:0000256" key="2">
    <source>
        <dbReference type="ARBA" id="ARBA00023125"/>
    </source>
</evidence>
<reference evidence="6 7" key="1">
    <citation type="submission" date="2019-06" db="EMBL/GenBank/DDBJ databases">
        <title>Taxogenomics and systematics of the genus Pantoea.</title>
        <authorList>
            <person name="Tambong J.T."/>
        </authorList>
    </citation>
    <scope>NUCLEOTIDE SEQUENCE [LARGE SCALE GENOMIC DNA]</scope>
    <source>
        <strain evidence="6 7">LMG 2558</strain>
    </source>
</reference>
<evidence type="ECO:0000259" key="5">
    <source>
        <dbReference type="PROSITE" id="PS01124"/>
    </source>
</evidence>
<dbReference type="PANTHER" id="PTHR43280:SF29">
    <property type="entry name" value="ARAC-FAMILY TRANSCRIPTIONAL REGULATOR"/>
    <property type="match status" value="1"/>
</dbReference>
<sequence length="343" mass="37828">MLSVPFPVITLIALLLLIAALCIAGARHNGALRFLFASFILILINTLRWEFHSDLLRNLQSVMAIFLPAIAWSSFVPPGEHRQKRYVLMLFVPVVLSLLIRLLWAPATDVVLGILFFSYGVALFRATGKPPFRSLRPGEISHSDRLALFAGFFLCSSSLTDLLIAVDFSFSGGKYATSIVAVTQFALLPLVGTLIFRLINPPTLIGSAPGQEQNRDKERAGTAELTALYSKLEKQVREDELYLNPDVTLALLARKTGIPARHVSAAVNSVRQCNVSQWINGFRVERAKALLINTALPVTHIMMESGFMTKSNFNREFLRLSGTSPGAYRQQARDNSGLTAEKA</sequence>
<comment type="caution">
    <text evidence="6">The sequence shown here is derived from an EMBL/GenBank/DDBJ whole genome shotgun (WGS) entry which is preliminary data.</text>
</comment>